<sequence>MALVLATCNPANIKRIASSFPSVELLDSLIQYFLTSPSLGAKQWFHLPTFSPSRLRPELLASVVAAGAVSTPDIPLRKLGYALQEASRIGQGKSFEEDNSLIRDLQMLQNQMLQLEIGLWSGISRKMEISESFFQPLVTMLRRGGRFRRTIWKDVIPDPHDEGQALENKWRQWVAQETYLRLVYRIFEQDRQSSMALLKQPLISYTEMGLPPLLHAEDLWYATTAQSWKAIYFSGQRKTGVDRPSLSDCLVNLDCLNYHETASIAFLHMIWGMVWEYRQMATLGARSQSQVYLNNSLVMSTRHQELTKLLDDFRVSSSVAQGSNSAVDIFLELMLVHLNAPLEELQLFAGIEGQEEARRVYPALRDWVLTPPAREAMWHAGQVLRAARGLHKGLLRNFNAIAVYHAGLIFWGYGFLKRCFSYSTNVTDQHLEWTASQQPHDELRLVPQPSSDPADPLNFPAWRKTGIMFCMALLPWVVNFTSASISVALPIYASTPIFGLPPKGFSQLTQLSAINVLMLGASNLWWVPLANTFGRRPIVLLSLLLLTFSSMWAGLATSFNSLLVARFFMGCGGGPSEAIAPDVVADVFFVHQQGRAMAIYTVALSTGSLMGSICGSYIVAAKGIPWLHWVNVILSAITLIFCFFLQPETLYDRVSEPIPTQTEKSEAETKEATTHAHERHISTSYQPYTFGRSLKAFIYRSGIAHRTIGPFSVLRLPGVWVVSLWNAGLIGSIVTISIVGAQIVAAPPYLWGHNVGLINVGGIIGALLGCLYTYLITDWFTTRHAKKELHGYSEPESRLLVALPALIIATAGNLVFGFAAQNPAPKAWVGLQFGIGMVAFGLMQAPSVGFNYVIEAYPSLSGDCLVAVVTIKAIVAFAWTFFVGTWVTQKGPAEPFGIFGMLMGVFTMLTIPLYLWGKRLRVATAHWVPEGVGM</sequence>
<dbReference type="Pfam" id="PF07690">
    <property type="entry name" value="MFS_1"/>
    <property type="match status" value="1"/>
</dbReference>
<evidence type="ECO:0000313" key="9">
    <source>
        <dbReference type="EMBL" id="ORY19318.1"/>
    </source>
</evidence>
<keyword evidence="4" id="KW-0805">Transcription regulation</keyword>
<evidence type="ECO:0000256" key="7">
    <source>
        <dbReference type="SAM" id="Phobius"/>
    </source>
</evidence>
<feature type="transmembrane region" description="Helical" evidence="7">
    <location>
        <begin position="466"/>
        <end position="493"/>
    </location>
</feature>
<feature type="domain" description="Major facilitator superfamily (MFS) profile" evidence="8">
    <location>
        <begin position="467"/>
        <end position="921"/>
    </location>
</feature>
<dbReference type="InterPro" id="IPR036259">
    <property type="entry name" value="MFS_trans_sf"/>
</dbReference>
<comment type="caution">
    <text evidence="9">The sequence shown here is derived from an EMBL/GenBank/DDBJ whole genome shotgun (WGS) entry which is preliminary data.</text>
</comment>
<proteinExistence type="predicted"/>
<dbReference type="GO" id="GO:0016020">
    <property type="term" value="C:membrane"/>
    <property type="evidence" value="ECO:0007669"/>
    <property type="project" value="UniProtKB-SubCell"/>
</dbReference>
<dbReference type="GO" id="GO:0003677">
    <property type="term" value="F:DNA binding"/>
    <property type="evidence" value="ECO:0007669"/>
    <property type="project" value="InterPro"/>
</dbReference>
<dbReference type="InterPro" id="IPR011701">
    <property type="entry name" value="MFS"/>
</dbReference>
<evidence type="ECO:0000256" key="3">
    <source>
        <dbReference type="ARBA" id="ARBA00022833"/>
    </source>
</evidence>
<evidence type="ECO:0000259" key="8">
    <source>
        <dbReference type="PROSITE" id="PS50850"/>
    </source>
</evidence>
<evidence type="ECO:0000313" key="10">
    <source>
        <dbReference type="Proteomes" id="UP000193144"/>
    </source>
</evidence>
<keyword evidence="7" id="KW-1133">Transmembrane helix</keyword>
<protein>
    <submittedName>
        <fullName evidence="9">Major facilitator superfamily domain-containing protein</fullName>
    </submittedName>
</protein>
<feature type="transmembrane region" description="Helical" evidence="7">
    <location>
        <begin position="896"/>
        <end position="916"/>
    </location>
</feature>
<name>A0A1Y2A9X4_9PLEO</name>
<feature type="transmembrane region" description="Helical" evidence="7">
    <location>
        <begin position="865"/>
        <end position="884"/>
    </location>
</feature>
<feature type="transmembrane region" description="Helical" evidence="7">
    <location>
        <begin position="724"/>
        <end position="745"/>
    </location>
</feature>
<organism evidence="9 10">
    <name type="scientific">Clohesyomyces aquaticus</name>
    <dbReference type="NCBI Taxonomy" id="1231657"/>
    <lineage>
        <taxon>Eukaryota</taxon>
        <taxon>Fungi</taxon>
        <taxon>Dikarya</taxon>
        <taxon>Ascomycota</taxon>
        <taxon>Pezizomycotina</taxon>
        <taxon>Dothideomycetes</taxon>
        <taxon>Pleosporomycetidae</taxon>
        <taxon>Pleosporales</taxon>
        <taxon>Lindgomycetaceae</taxon>
        <taxon>Clohesyomyces</taxon>
    </lineage>
</organism>
<dbReference type="GO" id="GO:0008270">
    <property type="term" value="F:zinc ion binding"/>
    <property type="evidence" value="ECO:0007669"/>
    <property type="project" value="InterPro"/>
</dbReference>
<dbReference type="Gene3D" id="1.20.1250.20">
    <property type="entry name" value="MFS general substrate transporter like domains"/>
    <property type="match status" value="1"/>
</dbReference>
<feature type="transmembrane region" description="Helical" evidence="7">
    <location>
        <begin position="538"/>
        <end position="559"/>
    </location>
</feature>
<dbReference type="EMBL" id="MCFA01000003">
    <property type="protein sequence ID" value="ORY19318.1"/>
    <property type="molecule type" value="Genomic_DNA"/>
</dbReference>
<keyword evidence="10" id="KW-1185">Reference proteome</keyword>
<keyword evidence="2" id="KW-0479">Metal-binding</keyword>
<dbReference type="GO" id="GO:0022857">
    <property type="term" value="F:transmembrane transporter activity"/>
    <property type="evidence" value="ECO:0007669"/>
    <property type="project" value="InterPro"/>
</dbReference>
<dbReference type="Proteomes" id="UP000193144">
    <property type="component" value="Unassembled WGS sequence"/>
</dbReference>
<evidence type="ECO:0000256" key="5">
    <source>
        <dbReference type="ARBA" id="ARBA00023163"/>
    </source>
</evidence>
<comment type="subcellular location">
    <subcellularLocation>
        <location evidence="1">Membrane</location>
        <topology evidence="1">Multi-pass membrane protein</topology>
    </subcellularLocation>
</comment>
<keyword evidence="3" id="KW-0862">Zinc</keyword>
<dbReference type="OrthoDB" id="2533084at2759"/>
<feature type="transmembrane region" description="Helical" evidence="7">
    <location>
        <begin position="757"/>
        <end position="777"/>
    </location>
</feature>
<keyword evidence="7" id="KW-0472">Membrane</keyword>
<feature type="transmembrane region" description="Helical" evidence="7">
    <location>
        <begin position="831"/>
        <end position="853"/>
    </location>
</feature>
<keyword evidence="7" id="KW-0812">Transmembrane</keyword>
<feature type="transmembrane region" description="Helical" evidence="7">
    <location>
        <begin position="798"/>
        <end position="819"/>
    </location>
</feature>
<dbReference type="InterPro" id="IPR007219">
    <property type="entry name" value="XnlR_reg_dom"/>
</dbReference>
<keyword evidence="6" id="KW-0539">Nucleus</keyword>
<dbReference type="Pfam" id="PF04082">
    <property type="entry name" value="Fungal_trans"/>
    <property type="match status" value="1"/>
</dbReference>
<dbReference type="STRING" id="1231657.A0A1Y2A9X4"/>
<dbReference type="PANTHER" id="PTHR47660">
    <property type="entry name" value="TRANSCRIPTION FACTOR WITH C2H2 AND ZN(2)-CYS(6) DNA BINDING DOMAIN (EUROFUNG)-RELATED-RELATED"/>
    <property type="match status" value="1"/>
</dbReference>
<dbReference type="InterPro" id="IPR020846">
    <property type="entry name" value="MFS_dom"/>
</dbReference>
<feature type="transmembrane region" description="Helical" evidence="7">
    <location>
        <begin position="626"/>
        <end position="645"/>
    </location>
</feature>
<evidence type="ECO:0000256" key="1">
    <source>
        <dbReference type="ARBA" id="ARBA00004141"/>
    </source>
</evidence>
<reference evidence="9 10" key="1">
    <citation type="submission" date="2016-07" db="EMBL/GenBank/DDBJ databases">
        <title>Pervasive Adenine N6-methylation of Active Genes in Fungi.</title>
        <authorList>
            <consortium name="DOE Joint Genome Institute"/>
            <person name="Mondo S.J."/>
            <person name="Dannebaum R.O."/>
            <person name="Kuo R.C."/>
            <person name="Labutti K."/>
            <person name="Haridas S."/>
            <person name="Kuo A."/>
            <person name="Salamov A."/>
            <person name="Ahrendt S.R."/>
            <person name="Lipzen A."/>
            <person name="Sullivan W."/>
            <person name="Andreopoulos W.B."/>
            <person name="Clum A."/>
            <person name="Lindquist E."/>
            <person name="Daum C."/>
            <person name="Ramamoorthy G.K."/>
            <person name="Gryganskyi A."/>
            <person name="Culley D."/>
            <person name="Magnuson J.K."/>
            <person name="James T.Y."/>
            <person name="O'Malley M.A."/>
            <person name="Stajich J.E."/>
            <person name="Spatafora J.W."/>
            <person name="Visel A."/>
            <person name="Grigoriev I.V."/>
        </authorList>
    </citation>
    <scope>NUCLEOTIDE SEQUENCE [LARGE SCALE GENOMIC DNA]</scope>
    <source>
        <strain evidence="9 10">CBS 115471</strain>
    </source>
</reference>
<evidence type="ECO:0000256" key="2">
    <source>
        <dbReference type="ARBA" id="ARBA00022723"/>
    </source>
</evidence>
<dbReference type="PROSITE" id="PS50850">
    <property type="entry name" value="MFS"/>
    <property type="match status" value="1"/>
</dbReference>
<feature type="transmembrane region" description="Helical" evidence="7">
    <location>
        <begin position="398"/>
        <end position="416"/>
    </location>
</feature>
<keyword evidence="5" id="KW-0804">Transcription</keyword>
<feature type="transmembrane region" description="Helical" evidence="7">
    <location>
        <begin position="598"/>
        <end position="620"/>
    </location>
</feature>
<dbReference type="AlphaFoldDB" id="A0A1Y2A9X4"/>
<dbReference type="GO" id="GO:0006351">
    <property type="term" value="P:DNA-templated transcription"/>
    <property type="evidence" value="ECO:0007669"/>
    <property type="project" value="InterPro"/>
</dbReference>
<feature type="transmembrane region" description="Helical" evidence="7">
    <location>
        <begin position="505"/>
        <end position="526"/>
    </location>
</feature>
<dbReference type="PANTHER" id="PTHR47660:SF2">
    <property type="entry name" value="TRANSCRIPTION FACTOR WITH C2H2 AND ZN(2)-CYS(6) DNA BINDING DOMAIN (EUROFUNG)"/>
    <property type="match status" value="1"/>
</dbReference>
<evidence type="ECO:0000256" key="4">
    <source>
        <dbReference type="ARBA" id="ARBA00023015"/>
    </source>
</evidence>
<evidence type="ECO:0000256" key="6">
    <source>
        <dbReference type="ARBA" id="ARBA00023242"/>
    </source>
</evidence>
<gene>
    <name evidence="9" type="ORF">BCR34DRAFT_670568</name>
</gene>
<accession>A0A1Y2A9X4</accession>
<dbReference type="SUPFAM" id="SSF103473">
    <property type="entry name" value="MFS general substrate transporter"/>
    <property type="match status" value="1"/>
</dbReference>